<accession>B9SYJ8</accession>
<dbReference type="AlphaFoldDB" id="B9SYJ8"/>
<proteinExistence type="predicted"/>
<dbReference type="EMBL" id="EQ974252">
    <property type="protein sequence ID" value="EEF31328.1"/>
    <property type="molecule type" value="Genomic_DNA"/>
</dbReference>
<dbReference type="Proteomes" id="UP000008311">
    <property type="component" value="Unassembled WGS sequence"/>
</dbReference>
<keyword evidence="2" id="KW-1185">Reference proteome</keyword>
<reference evidence="2" key="1">
    <citation type="journal article" date="2010" name="Nat. Biotechnol.">
        <title>Draft genome sequence of the oilseed species Ricinus communis.</title>
        <authorList>
            <person name="Chan A.P."/>
            <person name="Crabtree J."/>
            <person name="Zhao Q."/>
            <person name="Lorenzi H."/>
            <person name="Orvis J."/>
            <person name="Puiu D."/>
            <person name="Melake-Berhan A."/>
            <person name="Jones K.M."/>
            <person name="Redman J."/>
            <person name="Chen G."/>
            <person name="Cahoon E.B."/>
            <person name="Gedil M."/>
            <person name="Stanke M."/>
            <person name="Haas B.J."/>
            <person name="Wortman J.R."/>
            <person name="Fraser-Liggett C.M."/>
            <person name="Ravel J."/>
            <person name="Rabinowicz P.D."/>
        </authorList>
    </citation>
    <scope>NUCLEOTIDE SEQUENCE [LARGE SCALE GENOMIC DNA]</scope>
    <source>
        <strain evidence="2">cv. Hale</strain>
    </source>
</reference>
<sequence>MKSLAESVALSVSSGECLQEVGLGWDVLKSDSVSIFFFAFSGCQATLLLVNN</sequence>
<evidence type="ECO:0000313" key="1">
    <source>
        <dbReference type="EMBL" id="EEF31328.1"/>
    </source>
</evidence>
<organism evidence="1 2">
    <name type="scientific">Ricinus communis</name>
    <name type="common">Castor bean</name>
    <dbReference type="NCBI Taxonomy" id="3988"/>
    <lineage>
        <taxon>Eukaryota</taxon>
        <taxon>Viridiplantae</taxon>
        <taxon>Streptophyta</taxon>
        <taxon>Embryophyta</taxon>
        <taxon>Tracheophyta</taxon>
        <taxon>Spermatophyta</taxon>
        <taxon>Magnoliopsida</taxon>
        <taxon>eudicotyledons</taxon>
        <taxon>Gunneridae</taxon>
        <taxon>Pentapetalae</taxon>
        <taxon>rosids</taxon>
        <taxon>fabids</taxon>
        <taxon>Malpighiales</taxon>
        <taxon>Euphorbiaceae</taxon>
        <taxon>Acalyphoideae</taxon>
        <taxon>Acalypheae</taxon>
        <taxon>Ricinus</taxon>
    </lineage>
</organism>
<dbReference type="InParanoid" id="B9SYJ8"/>
<gene>
    <name evidence="1" type="ORF">RCOM_1288940</name>
</gene>
<evidence type="ECO:0000313" key="2">
    <source>
        <dbReference type="Proteomes" id="UP000008311"/>
    </source>
</evidence>
<name>B9SYJ8_RICCO</name>
<protein>
    <submittedName>
        <fullName evidence="1">Uncharacterized protein</fullName>
    </submittedName>
</protein>